<evidence type="ECO:0000313" key="1">
    <source>
        <dbReference type="EMBL" id="KAK4016423.1"/>
    </source>
</evidence>
<reference evidence="1 2" key="1">
    <citation type="journal article" date="2023" name="Nucleic Acids Res.">
        <title>The hologenome of Daphnia magna reveals possible DNA methylation and microbiome-mediated evolution of the host genome.</title>
        <authorList>
            <person name="Chaturvedi A."/>
            <person name="Li X."/>
            <person name="Dhandapani V."/>
            <person name="Marshall H."/>
            <person name="Kissane S."/>
            <person name="Cuenca-Cambronero M."/>
            <person name="Asole G."/>
            <person name="Calvet F."/>
            <person name="Ruiz-Romero M."/>
            <person name="Marangio P."/>
            <person name="Guigo R."/>
            <person name="Rago D."/>
            <person name="Mirbahai L."/>
            <person name="Eastwood N."/>
            <person name="Colbourne J.K."/>
            <person name="Zhou J."/>
            <person name="Mallon E."/>
            <person name="Orsini L."/>
        </authorList>
    </citation>
    <scope>NUCLEOTIDE SEQUENCE [LARGE SCALE GENOMIC DNA]</scope>
    <source>
        <strain evidence="1">LRV0_1</strain>
    </source>
</reference>
<name>A0ABQ9ZU26_9CRUS</name>
<gene>
    <name evidence="1" type="ORF">OUZ56_031374</name>
</gene>
<sequence>MIRKVKFTTTPVLVEIEMHFLKQEQLESGEEEATCPSCSLIVKVIYNKEEFFQSEEIMHSSSKKELTT</sequence>
<accession>A0ABQ9ZU26</accession>
<evidence type="ECO:0000313" key="2">
    <source>
        <dbReference type="Proteomes" id="UP001234178"/>
    </source>
</evidence>
<dbReference type="Proteomes" id="UP001234178">
    <property type="component" value="Unassembled WGS sequence"/>
</dbReference>
<dbReference type="EMBL" id="JAOYFB010000005">
    <property type="protein sequence ID" value="KAK4016423.1"/>
    <property type="molecule type" value="Genomic_DNA"/>
</dbReference>
<dbReference type="SUPFAM" id="SSF144217">
    <property type="entry name" value="CSL zinc finger"/>
    <property type="match status" value="1"/>
</dbReference>
<proteinExistence type="predicted"/>
<comment type="caution">
    <text evidence="1">The sequence shown here is derived from an EMBL/GenBank/DDBJ whole genome shotgun (WGS) entry which is preliminary data.</text>
</comment>
<dbReference type="Gene3D" id="3.10.660.10">
    <property type="entry name" value="DPH Zinc finger"/>
    <property type="match status" value="1"/>
</dbReference>
<keyword evidence="2" id="KW-1185">Reference proteome</keyword>
<dbReference type="InterPro" id="IPR036671">
    <property type="entry name" value="DPH_MB_sf"/>
</dbReference>
<protein>
    <submittedName>
        <fullName evidence="1">Uncharacterized protein</fullName>
    </submittedName>
</protein>
<organism evidence="1 2">
    <name type="scientific">Daphnia magna</name>
    <dbReference type="NCBI Taxonomy" id="35525"/>
    <lineage>
        <taxon>Eukaryota</taxon>
        <taxon>Metazoa</taxon>
        <taxon>Ecdysozoa</taxon>
        <taxon>Arthropoda</taxon>
        <taxon>Crustacea</taxon>
        <taxon>Branchiopoda</taxon>
        <taxon>Diplostraca</taxon>
        <taxon>Cladocera</taxon>
        <taxon>Anomopoda</taxon>
        <taxon>Daphniidae</taxon>
        <taxon>Daphnia</taxon>
    </lineage>
</organism>